<name>A0A0A8Z7M6_ARUDO</name>
<protein>
    <submittedName>
        <fullName evidence="1">Uncharacterized protein</fullName>
    </submittedName>
</protein>
<evidence type="ECO:0000313" key="1">
    <source>
        <dbReference type="EMBL" id="JAD33638.1"/>
    </source>
</evidence>
<proteinExistence type="predicted"/>
<dbReference type="EMBL" id="GBRH01264257">
    <property type="protein sequence ID" value="JAD33638.1"/>
    <property type="molecule type" value="Transcribed_RNA"/>
</dbReference>
<reference evidence="1" key="2">
    <citation type="journal article" date="2015" name="Data Brief">
        <title>Shoot transcriptome of the giant reed, Arundo donax.</title>
        <authorList>
            <person name="Barrero R.A."/>
            <person name="Guerrero F.D."/>
            <person name="Moolhuijzen P."/>
            <person name="Goolsby J.A."/>
            <person name="Tidwell J."/>
            <person name="Bellgard S.E."/>
            <person name="Bellgard M.I."/>
        </authorList>
    </citation>
    <scope>NUCLEOTIDE SEQUENCE</scope>
    <source>
        <tissue evidence="1">Shoot tissue taken approximately 20 cm above the soil surface</tissue>
    </source>
</reference>
<accession>A0A0A8Z7M6</accession>
<organism evidence="1">
    <name type="scientific">Arundo donax</name>
    <name type="common">Giant reed</name>
    <name type="synonym">Donax arundinaceus</name>
    <dbReference type="NCBI Taxonomy" id="35708"/>
    <lineage>
        <taxon>Eukaryota</taxon>
        <taxon>Viridiplantae</taxon>
        <taxon>Streptophyta</taxon>
        <taxon>Embryophyta</taxon>
        <taxon>Tracheophyta</taxon>
        <taxon>Spermatophyta</taxon>
        <taxon>Magnoliopsida</taxon>
        <taxon>Liliopsida</taxon>
        <taxon>Poales</taxon>
        <taxon>Poaceae</taxon>
        <taxon>PACMAD clade</taxon>
        <taxon>Arundinoideae</taxon>
        <taxon>Arundineae</taxon>
        <taxon>Arundo</taxon>
    </lineage>
</organism>
<reference evidence="1" key="1">
    <citation type="submission" date="2014-09" db="EMBL/GenBank/DDBJ databases">
        <authorList>
            <person name="Magalhaes I.L.F."/>
            <person name="Oliveira U."/>
            <person name="Santos F.R."/>
            <person name="Vidigal T.H.D.A."/>
            <person name="Brescovit A.D."/>
            <person name="Santos A.J."/>
        </authorList>
    </citation>
    <scope>NUCLEOTIDE SEQUENCE</scope>
    <source>
        <tissue evidence="1">Shoot tissue taken approximately 20 cm above the soil surface</tissue>
    </source>
</reference>
<sequence>MNKHTGGLVGHFPPYFSLHRYVYLELTDDMIDA</sequence>
<dbReference type="AlphaFoldDB" id="A0A0A8Z7M6"/>